<protein>
    <submittedName>
        <fullName evidence="1">Uncharacterized protein</fullName>
    </submittedName>
</protein>
<reference evidence="2" key="1">
    <citation type="journal article" date="2014" name="Environ. Microbiol.">
        <title>Comparative genomics of the marine bacterial genus Glaciecola reveals the high degree of genomic diversity and genomic characteristic for cold adaptation.</title>
        <authorList>
            <person name="Qin Q.L."/>
            <person name="Xie B.B."/>
            <person name="Yu Y."/>
            <person name="Shu Y.L."/>
            <person name="Rong J.C."/>
            <person name="Zhang Y.J."/>
            <person name="Zhao D.L."/>
            <person name="Chen X.L."/>
            <person name="Zhang X.Y."/>
            <person name="Chen B."/>
            <person name="Zhou B.C."/>
            <person name="Zhang Y.Z."/>
        </authorList>
    </citation>
    <scope>NUCLEOTIDE SEQUENCE [LARGE SCALE GENOMIC DNA]</scope>
    <source>
        <strain evidence="2">LMG 21857</strain>
    </source>
</reference>
<name>K6YQY7_9ALTE</name>
<dbReference type="AlphaFoldDB" id="K6YQY7"/>
<organism evidence="1 2">
    <name type="scientific">Paraglaciecola polaris LMG 21857</name>
    <dbReference type="NCBI Taxonomy" id="1129793"/>
    <lineage>
        <taxon>Bacteria</taxon>
        <taxon>Pseudomonadati</taxon>
        <taxon>Pseudomonadota</taxon>
        <taxon>Gammaproteobacteria</taxon>
        <taxon>Alteromonadales</taxon>
        <taxon>Alteromonadaceae</taxon>
        <taxon>Paraglaciecola</taxon>
    </lineage>
</organism>
<comment type="caution">
    <text evidence="1">The sequence shown here is derived from an EMBL/GenBank/DDBJ whole genome shotgun (WGS) entry which is preliminary data.</text>
</comment>
<sequence length="44" mass="5336">MRNKKRNTSFKRKSKNLYLEFTRQQQKMKSKFVTSNVKQKAVIS</sequence>
<keyword evidence="2" id="KW-1185">Reference proteome</keyword>
<dbReference type="Proteomes" id="UP000006322">
    <property type="component" value="Unassembled WGS sequence"/>
</dbReference>
<evidence type="ECO:0000313" key="2">
    <source>
        <dbReference type="Proteomes" id="UP000006322"/>
    </source>
</evidence>
<dbReference type="EMBL" id="BAER01000127">
    <property type="protein sequence ID" value="GAC35144.1"/>
    <property type="molecule type" value="Genomic_DNA"/>
</dbReference>
<accession>K6YQY7</accession>
<proteinExistence type="predicted"/>
<evidence type="ECO:0000313" key="1">
    <source>
        <dbReference type="EMBL" id="GAC35144.1"/>
    </source>
</evidence>
<gene>
    <name evidence="1" type="ORF">GPLA_4265</name>
</gene>